<dbReference type="EMBL" id="JAIWYP010000015">
    <property type="protein sequence ID" value="KAH3702433.1"/>
    <property type="molecule type" value="Genomic_DNA"/>
</dbReference>
<reference evidence="1" key="1">
    <citation type="journal article" date="2019" name="bioRxiv">
        <title>The Genome of the Zebra Mussel, Dreissena polymorpha: A Resource for Invasive Species Research.</title>
        <authorList>
            <person name="McCartney M.A."/>
            <person name="Auch B."/>
            <person name="Kono T."/>
            <person name="Mallez S."/>
            <person name="Zhang Y."/>
            <person name="Obille A."/>
            <person name="Becker A."/>
            <person name="Abrahante J.E."/>
            <person name="Garbe J."/>
            <person name="Badalamenti J.P."/>
            <person name="Herman A."/>
            <person name="Mangelson H."/>
            <person name="Liachko I."/>
            <person name="Sullivan S."/>
            <person name="Sone E.D."/>
            <person name="Koren S."/>
            <person name="Silverstein K.A.T."/>
            <person name="Beckman K.B."/>
            <person name="Gohl D.M."/>
        </authorList>
    </citation>
    <scope>NUCLEOTIDE SEQUENCE</scope>
    <source>
        <strain evidence="1">Duluth1</strain>
        <tissue evidence="1">Whole animal</tissue>
    </source>
</reference>
<dbReference type="AlphaFoldDB" id="A0A9D3YQM3"/>
<protein>
    <submittedName>
        <fullName evidence="1">Uncharacterized protein</fullName>
    </submittedName>
</protein>
<proteinExistence type="predicted"/>
<name>A0A9D3YQM3_DREPO</name>
<evidence type="ECO:0000313" key="1">
    <source>
        <dbReference type="EMBL" id="KAH3702433.1"/>
    </source>
</evidence>
<organism evidence="1 2">
    <name type="scientific">Dreissena polymorpha</name>
    <name type="common">Zebra mussel</name>
    <name type="synonym">Mytilus polymorpha</name>
    <dbReference type="NCBI Taxonomy" id="45954"/>
    <lineage>
        <taxon>Eukaryota</taxon>
        <taxon>Metazoa</taxon>
        <taxon>Spiralia</taxon>
        <taxon>Lophotrochozoa</taxon>
        <taxon>Mollusca</taxon>
        <taxon>Bivalvia</taxon>
        <taxon>Autobranchia</taxon>
        <taxon>Heteroconchia</taxon>
        <taxon>Euheterodonta</taxon>
        <taxon>Imparidentia</taxon>
        <taxon>Neoheterodontei</taxon>
        <taxon>Myida</taxon>
        <taxon>Dreissenoidea</taxon>
        <taxon>Dreissenidae</taxon>
        <taxon>Dreissena</taxon>
    </lineage>
</organism>
<dbReference type="Proteomes" id="UP000828390">
    <property type="component" value="Unassembled WGS sequence"/>
</dbReference>
<accession>A0A9D3YQM3</accession>
<gene>
    <name evidence="1" type="ORF">DPMN_077450</name>
</gene>
<sequence length="132" mass="14948">MGSIPTFYPGNRLKRCPQSSKSDIIKNASPPGRVFKTTGAIFELVREIIGTHCLTKFHEDRTINVASRVKNAPPPGANVFQPTRTIFELAQDIIGTNVLTKFHEDWTIYVVSKVLTRQMLTPDNTLRMTYKR</sequence>
<evidence type="ECO:0000313" key="2">
    <source>
        <dbReference type="Proteomes" id="UP000828390"/>
    </source>
</evidence>
<reference evidence="1" key="2">
    <citation type="submission" date="2020-11" db="EMBL/GenBank/DDBJ databases">
        <authorList>
            <person name="McCartney M.A."/>
            <person name="Auch B."/>
            <person name="Kono T."/>
            <person name="Mallez S."/>
            <person name="Becker A."/>
            <person name="Gohl D.M."/>
            <person name="Silverstein K.A.T."/>
            <person name="Koren S."/>
            <person name="Bechman K.B."/>
            <person name="Herman A."/>
            <person name="Abrahante J.E."/>
            <person name="Garbe J."/>
        </authorList>
    </citation>
    <scope>NUCLEOTIDE SEQUENCE</scope>
    <source>
        <strain evidence="1">Duluth1</strain>
        <tissue evidence="1">Whole animal</tissue>
    </source>
</reference>
<keyword evidence="2" id="KW-1185">Reference proteome</keyword>
<comment type="caution">
    <text evidence="1">The sequence shown here is derived from an EMBL/GenBank/DDBJ whole genome shotgun (WGS) entry which is preliminary data.</text>
</comment>